<dbReference type="AlphaFoldDB" id="A0A5B7K7T6"/>
<name>A0A5B7K7T6_PORTR</name>
<dbReference type="EMBL" id="VSRR010144207">
    <property type="protein sequence ID" value="MPD05061.1"/>
    <property type="molecule type" value="Genomic_DNA"/>
</dbReference>
<gene>
    <name evidence="1" type="ORF">E2C01_100783</name>
</gene>
<dbReference type="Proteomes" id="UP000324222">
    <property type="component" value="Unassembled WGS sequence"/>
</dbReference>
<proteinExistence type="predicted"/>
<comment type="caution">
    <text evidence="1">The sequence shown here is derived from an EMBL/GenBank/DDBJ whole genome shotgun (WGS) entry which is preliminary data.</text>
</comment>
<evidence type="ECO:0000313" key="1">
    <source>
        <dbReference type="EMBL" id="MPD05061.1"/>
    </source>
</evidence>
<sequence length="207" mass="22544">MPFSHLGAEPWAWTRRGRWWWRPRELGGAGRSRTSRISFASSAASWESSSSARIVLPLPSSIHTPTDAWHTPKVTTTAVSTHQHRHAHLQLPITRPAMPQYCLRGGAASSKAFTSHSTPSCCLASSSSSSTCRSPCGGQAQTQPSLTTAGSFSHRHLMPYRLPWHVTRVLRGISPGTPAARQRGVSALRLISWCVANHPASPGSWDH</sequence>
<accession>A0A5B7K7T6</accession>
<keyword evidence="2" id="KW-1185">Reference proteome</keyword>
<organism evidence="1 2">
    <name type="scientific">Portunus trituberculatus</name>
    <name type="common">Swimming crab</name>
    <name type="synonym">Neptunus trituberculatus</name>
    <dbReference type="NCBI Taxonomy" id="210409"/>
    <lineage>
        <taxon>Eukaryota</taxon>
        <taxon>Metazoa</taxon>
        <taxon>Ecdysozoa</taxon>
        <taxon>Arthropoda</taxon>
        <taxon>Crustacea</taxon>
        <taxon>Multicrustacea</taxon>
        <taxon>Malacostraca</taxon>
        <taxon>Eumalacostraca</taxon>
        <taxon>Eucarida</taxon>
        <taxon>Decapoda</taxon>
        <taxon>Pleocyemata</taxon>
        <taxon>Brachyura</taxon>
        <taxon>Eubrachyura</taxon>
        <taxon>Portunoidea</taxon>
        <taxon>Portunidae</taxon>
        <taxon>Portuninae</taxon>
        <taxon>Portunus</taxon>
    </lineage>
</organism>
<protein>
    <submittedName>
        <fullName evidence="1">Uncharacterized protein</fullName>
    </submittedName>
</protein>
<evidence type="ECO:0000313" key="2">
    <source>
        <dbReference type="Proteomes" id="UP000324222"/>
    </source>
</evidence>
<reference evidence="1 2" key="1">
    <citation type="submission" date="2019-05" db="EMBL/GenBank/DDBJ databases">
        <title>Another draft genome of Portunus trituberculatus and its Hox gene families provides insights of decapod evolution.</title>
        <authorList>
            <person name="Jeong J.-H."/>
            <person name="Song I."/>
            <person name="Kim S."/>
            <person name="Choi T."/>
            <person name="Kim D."/>
            <person name="Ryu S."/>
            <person name="Kim W."/>
        </authorList>
    </citation>
    <scope>NUCLEOTIDE SEQUENCE [LARGE SCALE GENOMIC DNA]</scope>
    <source>
        <tissue evidence="1">Muscle</tissue>
    </source>
</reference>